<keyword evidence="2" id="KW-1185">Reference proteome</keyword>
<reference evidence="1 2" key="1">
    <citation type="submission" date="2022-09" db="EMBL/GenBank/DDBJ databases">
        <authorList>
            <person name="Palmer J.M."/>
        </authorList>
    </citation>
    <scope>NUCLEOTIDE SEQUENCE [LARGE SCALE GENOMIC DNA]</scope>
    <source>
        <strain evidence="1 2">DSM 7382</strain>
    </source>
</reference>
<comment type="caution">
    <text evidence="1">The sequence shown here is derived from an EMBL/GenBank/DDBJ whole genome shotgun (WGS) entry which is preliminary data.</text>
</comment>
<dbReference type="Proteomes" id="UP001385951">
    <property type="component" value="Unassembled WGS sequence"/>
</dbReference>
<name>A0AAW0FMN7_9APHY</name>
<organism evidence="1 2">
    <name type="scientific">Cerrena zonata</name>
    <dbReference type="NCBI Taxonomy" id="2478898"/>
    <lineage>
        <taxon>Eukaryota</taxon>
        <taxon>Fungi</taxon>
        <taxon>Dikarya</taxon>
        <taxon>Basidiomycota</taxon>
        <taxon>Agaricomycotina</taxon>
        <taxon>Agaricomycetes</taxon>
        <taxon>Polyporales</taxon>
        <taxon>Cerrenaceae</taxon>
        <taxon>Cerrena</taxon>
    </lineage>
</organism>
<dbReference type="AlphaFoldDB" id="A0AAW0FMN7"/>
<sequence>MVETLSTRGAVNNKVATFLDPSSRSLPSGLLLHYRYGAAVLTRFGTKTSQDAWKASDVWDRPDTEAVPCHTTTGSRAIIKKRDRARALALASNTMTLDDAMDMVAGLSYPQFLARQNKARLEKRQDILNWIDTSAQ</sequence>
<accession>A0AAW0FMN7</accession>
<proteinExistence type="predicted"/>
<evidence type="ECO:0000313" key="1">
    <source>
        <dbReference type="EMBL" id="KAK7679479.1"/>
    </source>
</evidence>
<dbReference type="EMBL" id="JASBNA010000059">
    <property type="protein sequence ID" value="KAK7679479.1"/>
    <property type="molecule type" value="Genomic_DNA"/>
</dbReference>
<protein>
    <submittedName>
        <fullName evidence="1">Uncharacterized protein</fullName>
    </submittedName>
</protein>
<gene>
    <name evidence="1" type="ORF">QCA50_017533</name>
</gene>
<evidence type="ECO:0000313" key="2">
    <source>
        <dbReference type="Proteomes" id="UP001385951"/>
    </source>
</evidence>